<dbReference type="Pfam" id="PF13714">
    <property type="entry name" value="PEP_mutase"/>
    <property type="match status" value="1"/>
</dbReference>
<evidence type="ECO:0000256" key="2">
    <source>
        <dbReference type="ARBA" id="ARBA00023235"/>
    </source>
</evidence>
<name>A0A6I3YRW9_ALIFS</name>
<keyword evidence="2 5" id="KW-0413">Isomerase</keyword>
<dbReference type="Gene3D" id="3.20.20.60">
    <property type="entry name" value="Phosphoenolpyruvate-binding domains"/>
    <property type="match status" value="1"/>
</dbReference>
<dbReference type="InterPro" id="IPR012698">
    <property type="entry name" value="PEnolPyrv_PMutase_core"/>
</dbReference>
<dbReference type="EMBL" id="WOBO01000004">
    <property type="protein sequence ID" value="MUK44356.1"/>
    <property type="molecule type" value="Genomic_DNA"/>
</dbReference>
<dbReference type="AlphaFoldDB" id="A0A6I3YRW9"/>
<dbReference type="SUPFAM" id="SSF51621">
    <property type="entry name" value="Phosphoenolpyruvate/pyruvate domain"/>
    <property type="match status" value="1"/>
</dbReference>
<dbReference type="InterPro" id="IPR040442">
    <property type="entry name" value="Pyrv_kinase-like_dom_sf"/>
</dbReference>
<evidence type="ECO:0000313" key="5">
    <source>
        <dbReference type="EMBL" id="MUK44356.1"/>
    </source>
</evidence>
<evidence type="ECO:0000256" key="3">
    <source>
        <dbReference type="ARBA" id="ARBA00024063"/>
    </source>
</evidence>
<dbReference type="CDD" id="cd00377">
    <property type="entry name" value="ICL_PEPM"/>
    <property type="match status" value="1"/>
</dbReference>
<evidence type="ECO:0000313" key="6">
    <source>
        <dbReference type="Proteomes" id="UP000435323"/>
    </source>
</evidence>
<evidence type="ECO:0000256" key="1">
    <source>
        <dbReference type="ARBA" id="ARBA00022723"/>
    </source>
</evidence>
<proteinExistence type="inferred from homology"/>
<reference evidence="5 6" key="1">
    <citation type="submission" date="2019-11" db="EMBL/GenBank/DDBJ databases">
        <title>Using colonization assays and comparative genomics to discover symbiosis behaviors and factors in Vibrio fischeri.</title>
        <authorList>
            <person name="Bongrand C."/>
            <person name="Moriano-Gutierrez S."/>
            <person name="Arevalo P."/>
            <person name="Mcfall-Ngai M."/>
            <person name="Visick K."/>
            <person name="Polz M.F."/>
            <person name="Ruby E.G."/>
        </authorList>
    </citation>
    <scope>NUCLEOTIDE SEQUENCE [LARGE SCALE GENOMIC DNA]</scope>
    <source>
        <strain evidence="6">emors.3.2</strain>
    </source>
</reference>
<dbReference type="GO" id="GO:0046872">
    <property type="term" value="F:metal ion binding"/>
    <property type="evidence" value="ECO:0007669"/>
    <property type="project" value="UniProtKB-KW"/>
</dbReference>
<dbReference type="NCBIfam" id="TIGR02320">
    <property type="entry name" value="PEP_mutase"/>
    <property type="match status" value="1"/>
</dbReference>
<evidence type="ECO:0000256" key="4">
    <source>
        <dbReference type="ARBA" id="ARBA00038455"/>
    </source>
</evidence>
<dbReference type="GO" id="GO:0050188">
    <property type="term" value="F:phosphoenolpyruvate mutase activity"/>
    <property type="evidence" value="ECO:0007669"/>
    <property type="project" value="UniProtKB-EC"/>
</dbReference>
<dbReference type="RefSeq" id="WP_072054505.1">
    <property type="nucleotide sequence ID" value="NZ_CVOI01000002.1"/>
</dbReference>
<comment type="similarity">
    <text evidence="4">Belongs to the isocitrate lyase/PEP mutase superfamily. PEP mutase family.</text>
</comment>
<gene>
    <name evidence="5" type="primary">aepX</name>
    <name evidence="5" type="ORF">GNP77_03075</name>
</gene>
<accession>A0A6I3YRW9</accession>
<dbReference type="InterPro" id="IPR039556">
    <property type="entry name" value="ICL/PEPM"/>
</dbReference>
<protein>
    <recommendedName>
        <fullName evidence="3">phosphoenolpyruvate mutase</fullName>
        <ecNumber evidence="3">5.4.2.9</ecNumber>
    </recommendedName>
</protein>
<sequence length="304" mass="34251">MKNNDIKLSIPSIRRSRLINVIKSHGCIRILETHNPISALIAEKASANDSDSEENVEYQGFWSSSLTDSVSQGKPDIELLDIKNRISNISDIFEVTSKPLIIDGDTGGKIEHLSFNIRSLERLGVSAIIIEDKTGLKKNSLLGNEVEQKQDTIESFCTKIKKGKESQLTEEFMIIARVESLILDAGMKDALERAFAYSESGADGIMIHSRHQDGKEIFDFAKQYRSKYPDKILVCVPTSYNEIKFDELKQAGFNIVIYANHMLRAAYKAMEYTSEQILKNGRTSEIESHFLSIKRMLDLVPGTR</sequence>
<keyword evidence="1" id="KW-0479">Metal-binding</keyword>
<keyword evidence="5" id="KW-0670">Pyruvate</keyword>
<organism evidence="5 6">
    <name type="scientific">Aliivibrio fischeri</name>
    <name type="common">Vibrio fischeri</name>
    <dbReference type="NCBI Taxonomy" id="668"/>
    <lineage>
        <taxon>Bacteria</taxon>
        <taxon>Pseudomonadati</taxon>
        <taxon>Pseudomonadota</taxon>
        <taxon>Gammaproteobacteria</taxon>
        <taxon>Vibrionales</taxon>
        <taxon>Vibrionaceae</taxon>
        <taxon>Aliivibrio</taxon>
    </lineage>
</organism>
<dbReference type="PANTHER" id="PTHR42905:SF7">
    <property type="entry name" value="PHOSPHOENOLPYRUVATE PHOSPHOMUTASE"/>
    <property type="match status" value="1"/>
</dbReference>
<dbReference type="EC" id="5.4.2.9" evidence="3"/>
<dbReference type="Proteomes" id="UP000435323">
    <property type="component" value="Unassembled WGS sequence"/>
</dbReference>
<dbReference type="PANTHER" id="PTHR42905">
    <property type="entry name" value="PHOSPHOENOLPYRUVATE CARBOXYLASE"/>
    <property type="match status" value="1"/>
</dbReference>
<comment type="caution">
    <text evidence="5">The sequence shown here is derived from an EMBL/GenBank/DDBJ whole genome shotgun (WGS) entry which is preliminary data.</text>
</comment>
<dbReference type="InterPro" id="IPR015813">
    <property type="entry name" value="Pyrv/PenolPyrv_kinase-like_dom"/>
</dbReference>